<dbReference type="SUPFAM" id="SSF52768">
    <property type="entry name" value="Arginase/deacetylase"/>
    <property type="match status" value="1"/>
</dbReference>
<comment type="caution">
    <text evidence="1">The sequence shown here is derived from an EMBL/GenBank/DDBJ whole genome shotgun (WGS) entry which is preliminary data.</text>
</comment>
<proteinExistence type="predicted"/>
<dbReference type="Gene3D" id="3.40.800.10">
    <property type="entry name" value="Ureohydrolase domain"/>
    <property type="match status" value="1"/>
</dbReference>
<feature type="non-terminal residue" evidence="1">
    <location>
        <position position="1"/>
    </location>
</feature>
<sequence length="99" mass="11277">SLTPKKLREISYELARTTEIGLDITSINACDLGDIEIDPSDTSKNIKKIEEFLKKIDYFNKKAVLVMIGGDHFCTFPIVKFIGDMIEKKEDFGVLIFLF</sequence>
<accession>X1G319</accession>
<organism evidence="1">
    <name type="scientific">marine sediment metagenome</name>
    <dbReference type="NCBI Taxonomy" id="412755"/>
    <lineage>
        <taxon>unclassified sequences</taxon>
        <taxon>metagenomes</taxon>
        <taxon>ecological metagenomes</taxon>
    </lineage>
</organism>
<reference evidence="1" key="1">
    <citation type="journal article" date="2014" name="Front. Microbiol.">
        <title>High frequency of phylogenetically diverse reductive dehalogenase-homologous genes in deep subseafloor sedimentary metagenomes.</title>
        <authorList>
            <person name="Kawai M."/>
            <person name="Futagami T."/>
            <person name="Toyoda A."/>
            <person name="Takaki Y."/>
            <person name="Nishi S."/>
            <person name="Hori S."/>
            <person name="Arai W."/>
            <person name="Tsubouchi T."/>
            <person name="Morono Y."/>
            <person name="Uchiyama I."/>
            <person name="Ito T."/>
            <person name="Fujiyama A."/>
            <person name="Inagaki F."/>
            <person name="Takami H."/>
        </authorList>
    </citation>
    <scope>NUCLEOTIDE SEQUENCE</scope>
    <source>
        <strain evidence="1">Expedition CK06-06</strain>
    </source>
</reference>
<evidence type="ECO:0000313" key="1">
    <source>
        <dbReference type="EMBL" id="GAH51647.1"/>
    </source>
</evidence>
<dbReference type="Pfam" id="PF00491">
    <property type="entry name" value="Arginase"/>
    <property type="match status" value="1"/>
</dbReference>
<gene>
    <name evidence="1" type="ORF">S03H2_33909</name>
</gene>
<dbReference type="InterPro" id="IPR006035">
    <property type="entry name" value="Ureohydrolase"/>
</dbReference>
<dbReference type="InterPro" id="IPR023696">
    <property type="entry name" value="Ureohydrolase_dom_sf"/>
</dbReference>
<dbReference type="GO" id="GO:0046872">
    <property type="term" value="F:metal ion binding"/>
    <property type="evidence" value="ECO:0007669"/>
    <property type="project" value="InterPro"/>
</dbReference>
<dbReference type="EMBL" id="BARU01020669">
    <property type="protein sequence ID" value="GAH51647.1"/>
    <property type="molecule type" value="Genomic_DNA"/>
</dbReference>
<protein>
    <submittedName>
        <fullName evidence="1">Uncharacterized protein</fullName>
    </submittedName>
</protein>
<dbReference type="AlphaFoldDB" id="X1G319"/>
<name>X1G319_9ZZZZ</name>
<dbReference type="PROSITE" id="PS51409">
    <property type="entry name" value="ARGINASE_2"/>
    <property type="match status" value="1"/>
</dbReference>